<evidence type="ECO:0000313" key="3">
    <source>
        <dbReference type="Proteomes" id="UP001231189"/>
    </source>
</evidence>
<accession>A0AAD8T3V6</accession>
<evidence type="ECO:0000313" key="2">
    <source>
        <dbReference type="EMBL" id="KAK1668538.1"/>
    </source>
</evidence>
<sequence>MYSVALVLLALTVMSSVSIIYSQAAEVMEQDHCFSDKDCIEHTCSHAFKKMGYKNWKDSYCSFKMDKMYCCCAEK</sequence>
<organism evidence="2 3">
    <name type="scientific">Lolium multiflorum</name>
    <name type="common">Italian ryegrass</name>
    <name type="synonym">Lolium perenne subsp. multiflorum</name>
    <dbReference type="NCBI Taxonomy" id="4521"/>
    <lineage>
        <taxon>Eukaryota</taxon>
        <taxon>Viridiplantae</taxon>
        <taxon>Streptophyta</taxon>
        <taxon>Embryophyta</taxon>
        <taxon>Tracheophyta</taxon>
        <taxon>Spermatophyta</taxon>
        <taxon>Magnoliopsida</taxon>
        <taxon>Liliopsida</taxon>
        <taxon>Poales</taxon>
        <taxon>Poaceae</taxon>
        <taxon>BOP clade</taxon>
        <taxon>Pooideae</taxon>
        <taxon>Poodae</taxon>
        <taxon>Poeae</taxon>
        <taxon>Poeae Chloroplast Group 2 (Poeae type)</taxon>
        <taxon>Loliodinae</taxon>
        <taxon>Loliinae</taxon>
        <taxon>Lolium</taxon>
    </lineage>
</organism>
<feature type="chain" id="PRO_5042222660" evidence="1">
    <location>
        <begin position="25"/>
        <end position="75"/>
    </location>
</feature>
<evidence type="ECO:0000256" key="1">
    <source>
        <dbReference type="SAM" id="SignalP"/>
    </source>
</evidence>
<dbReference type="AlphaFoldDB" id="A0AAD8T3V6"/>
<gene>
    <name evidence="2" type="ORF">QYE76_056697</name>
</gene>
<name>A0AAD8T3V6_LOLMU</name>
<proteinExistence type="predicted"/>
<keyword evidence="1" id="KW-0732">Signal</keyword>
<comment type="caution">
    <text evidence="2">The sequence shown here is derived from an EMBL/GenBank/DDBJ whole genome shotgun (WGS) entry which is preliminary data.</text>
</comment>
<dbReference type="Proteomes" id="UP001231189">
    <property type="component" value="Unassembled WGS sequence"/>
</dbReference>
<dbReference type="EMBL" id="JAUUTY010000003">
    <property type="protein sequence ID" value="KAK1668538.1"/>
    <property type="molecule type" value="Genomic_DNA"/>
</dbReference>
<protein>
    <submittedName>
        <fullName evidence="2">Uncharacterized protein</fullName>
    </submittedName>
</protein>
<reference evidence="2" key="1">
    <citation type="submission" date="2023-07" db="EMBL/GenBank/DDBJ databases">
        <title>A chromosome-level genome assembly of Lolium multiflorum.</title>
        <authorList>
            <person name="Chen Y."/>
            <person name="Copetti D."/>
            <person name="Kolliker R."/>
            <person name="Studer B."/>
        </authorList>
    </citation>
    <scope>NUCLEOTIDE SEQUENCE</scope>
    <source>
        <strain evidence="2">02402/16</strain>
        <tissue evidence="2">Leaf</tissue>
    </source>
</reference>
<feature type="signal peptide" evidence="1">
    <location>
        <begin position="1"/>
        <end position="24"/>
    </location>
</feature>
<keyword evidence="3" id="KW-1185">Reference proteome</keyword>